<protein>
    <submittedName>
        <fullName evidence="1">Uncharacterized protein</fullName>
    </submittedName>
</protein>
<name>A0A5M3XTR8_9ACTN</name>
<reference evidence="1 2" key="1">
    <citation type="submission" date="2019-10" db="EMBL/GenBank/DDBJ databases">
        <title>Whole genome shotgun sequence of Acrocarpospora pleiomorpha NBRC 16267.</title>
        <authorList>
            <person name="Ichikawa N."/>
            <person name="Kimura A."/>
            <person name="Kitahashi Y."/>
            <person name="Komaki H."/>
            <person name="Oguchi A."/>
        </authorList>
    </citation>
    <scope>NUCLEOTIDE SEQUENCE [LARGE SCALE GENOMIC DNA]</scope>
    <source>
        <strain evidence="1 2">NBRC 16267</strain>
    </source>
</reference>
<gene>
    <name evidence="1" type="ORF">Aple_073310</name>
</gene>
<accession>A0A5M3XTR8</accession>
<keyword evidence="2" id="KW-1185">Reference proteome</keyword>
<evidence type="ECO:0000313" key="2">
    <source>
        <dbReference type="Proteomes" id="UP000377595"/>
    </source>
</evidence>
<dbReference type="AlphaFoldDB" id="A0A5M3XTR8"/>
<proteinExistence type="predicted"/>
<organism evidence="1 2">
    <name type="scientific">Acrocarpospora pleiomorpha</name>
    <dbReference type="NCBI Taxonomy" id="90975"/>
    <lineage>
        <taxon>Bacteria</taxon>
        <taxon>Bacillati</taxon>
        <taxon>Actinomycetota</taxon>
        <taxon>Actinomycetes</taxon>
        <taxon>Streptosporangiales</taxon>
        <taxon>Streptosporangiaceae</taxon>
        <taxon>Acrocarpospora</taxon>
    </lineage>
</organism>
<evidence type="ECO:0000313" key="1">
    <source>
        <dbReference type="EMBL" id="GES24432.1"/>
    </source>
</evidence>
<dbReference type="Proteomes" id="UP000377595">
    <property type="component" value="Unassembled WGS sequence"/>
</dbReference>
<sequence length="115" mass="12685">MVLPGPAVASDRSQEFKRVCYEAARHLGSKVIEITPHRDISRYGITSYHKATIANARRRFAVLCYGHLPLLAIAAPLTENSLVIDFIDDPSASAAFGSQSAFRLLARDNCKPRSR</sequence>
<comment type="caution">
    <text evidence="1">The sequence shown here is derived from an EMBL/GenBank/DDBJ whole genome shotgun (WGS) entry which is preliminary data.</text>
</comment>
<dbReference type="EMBL" id="BLAF01000052">
    <property type="protein sequence ID" value="GES24432.1"/>
    <property type="molecule type" value="Genomic_DNA"/>
</dbReference>